<gene>
    <name evidence="1" type="ORF">GS398_21975</name>
</gene>
<dbReference type="AlphaFoldDB" id="A0A7K1Y3Y9"/>
<name>A0A7K1Y3Y9_9SPHI</name>
<sequence length="119" mass="12843">MKKIILSISFIFTFVICFAAIVADLTGTWKGLIKFGDQKLELTYKLKAEGEKLTGSIVSSYGEIPLTDGKIAGSDFSYKIDIGGGPQESKGKFMGDSIQITSTFGGNSVTNTFKRVAEK</sequence>
<proteinExistence type="predicted"/>
<dbReference type="EMBL" id="WVHS01000007">
    <property type="protein sequence ID" value="MXV17980.1"/>
    <property type="molecule type" value="Genomic_DNA"/>
</dbReference>
<accession>A0A7K1Y3Y9</accession>
<evidence type="ECO:0000313" key="2">
    <source>
        <dbReference type="Proteomes" id="UP000451233"/>
    </source>
</evidence>
<evidence type="ECO:0000313" key="1">
    <source>
        <dbReference type="EMBL" id="MXV17980.1"/>
    </source>
</evidence>
<dbReference type="Proteomes" id="UP000451233">
    <property type="component" value="Unassembled WGS sequence"/>
</dbReference>
<reference evidence="1 2" key="1">
    <citation type="submission" date="2019-11" db="EMBL/GenBank/DDBJ databases">
        <title>Pedobacter sp. HMF7056 Genome sequencing and assembly.</title>
        <authorList>
            <person name="Kang H."/>
            <person name="Kim H."/>
            <person name="Joh K."/>
        </authorList>
    </citation>
    <scope>NUCLEOTIDE SEQUENCE [LARGE SCALE GENOMIC DNA]</scope>
    <source>
        <strain evidence="1 2">HMF7056</strain>
    </source>
</reference>
<evidence type="ECO:0008006" key="3">
    <source>
        <dbReference type="Google" id="ProtNLM"/>
    </source>
</evidence>
<organism evidence="1 2">
    <name type="scientific">Hufsiella ginkgonis</name>
    <dbReference type="NCBI Taxonomy" id="2695274"/>
    <lineage>
        <taxon>Bacteria</taxon>
        <taxon>Pseudomonadati</taxon>
        <taxon>Bacteroidota</taxon>
        <taxon>Sphingobacteriia</taxon>
        <taxon>Sphingobacteriales</taxon>
        <taxon>Sphingobacteriaceae</taxon>
        <taxon>Hufsiella</taxon>
    </lineage>
</organism>
<protein>
    <recommendedName>
        <fullName evidence="3">Glycoside hydrolase</fullName>
    </recommendedName>
</protein>
<comment type="caution">
    <text evidence="1">The sequence shown here is derived from an EMBL/GenBank/DDBJ whole genome shotgun (WGS) entry which is preliminary data.</text>
</comment>
<dbReference type="RefSeq" id="WP_160908985.1">
    <property type="nucleotide sequence ID" value="NZ_WVHS01000007.1"/>
</dbReference>
<keyword evidence="2" id="KW-1185">Reference proteome</keyword>